<dbReference type="GO" id="GO:0008483">
    <property type="term" value="F:transaminase activity"/>
    <property type="evidence" value="ECO:0007669"/>
    <property type="project" value="UniProtKB-KW"/>
</dbReference>
<proteinExistence type="predicted"/>
<protein>
    <submittedName>
        <fullName evidence="3">Ornithine aminotransferase</fullName>
    </submittedName>
</protein>
<dbReference type="InterPro" id="IPR051686">
    <property type="entry name" value="Lipoprotein_DolP"/>
</dbReference>
<dbReference type="RefSeq" id="WP_281894225.1">
    <property type="nucleotide sequence ID" value="NZ_BSDI01000007.1"/>
</dbReference>
<gene>
    <name evidence="3" type="ORF">Pa4123_21640</name>
</gene>
<evidence type="ECO:0000256" key="1">
    <source>
        <dbReference type="ARBA" id="ARBA00022729"/>
    </source>
</evidence>
<feature type="domain" description="BON" evidence="2">
    <location>
        <begin position="9"/>
        <end position="77"/>
    </location>
</feature>
<keyword evidence="1" id="KW-0732">Signal</keyword>
<name>A0ABQ5QRI4_9ACTN</name>
<accession>A0ABQ5QRI4</accession>
<dbReference type="PANTHER" id="PTHR34606">
    <property type="entry name" value="BON DOMAIN-CONTAINING PROTEIN"/>
    <property type="match status" value="1"/>
</dbReference>
<evidence type="ECO:0000313" key="3">
    <source>
        <dbReference type="EMBL" id="GLH96890.1"/>
    </source>
</evidence>
<sequence>MTPATITRPDEHVQRDILTELEWDARVQPNEIGVAVRNGVVVLTGWVESFAKRWAAERAAQRVRGVQAIANDVEVRLPATADRTDADIASAVRLALDWDAMVPAERIAVSVSRGAVTMRGEVEWEYQKREAERTVHRLTGVRSVTNLLVVRPRRQPEPSALHGRIAAALVRSAETDAERIQVELDGDRVILHGKVRSWAERREAERVAWSAPGVSSVENDIMIAP</sequence>
<dbReference type="SMART" id="SM00749">
    <property type="entry name" value="BON"/>
    <property type="match status" value="3"/>
</dbReference>
<dbReference type="InterPro" id="IPR007055">
    <property type="entry name" value="BON_dom"/>
</dbReference>
<feature type="domain" description="BON" evidence="2">
    <location>
        <begin position="157"/>
        <end position="225"/>
    </location>
</feature>
<keyword evidence="3" id="KW-0808">Transferase</keyword>
<dbReference type="InterPro" id="IPR014004">
    <property type="entry name" value="Transpt-assoc_nodulatn_dom_bac"/>
</dbReference>
<dbReference type="Pfam" id="PF04972">
    <property type="entry name" value="BON"/>
    <property type="match status" value="3"/>
</dbReference>
<organism evidence="3 4">
    <name type="scientific">Phytohabitans aurantiacus</name>
    <dbReference type="NCBI Taxonomy" id="3016789"/>
    <lineage>
        <taxon>Bacteria</taxon>
        <taxon>Bacillati</taxon>
        <taxon>Actinomycetota</taxon>
        <taxon>Actinomycetes</taxon>
        <taxon>Micromonosporales</taxon>
        <taxon>Micromonosporaceae</taxon>
    </lineage>
</organism>
<keyword evidence="3" id="KW-0032">Aminotransferase</keyword>
<keyword evidence="4" id="KW-1185">Reference proteome</keyword>
<evidence type="ECO:0000259" key="2">
    <source>
        <dbReference type="PROSITE" id="PS50914"/>
    </source>
</evidence>
<dbReference type="PROSITE" id="PS50914">
    <property type="entry name" value="BON"/>
    <property type="match status" value="3"/>
</dbReference>
<comment type="caution">
    <text evidence="3">The sequence shown here is derived from an EMBL/GenBank/DDBJ whole genome shotgun (WGS) entry which is preliminary data.</text>
</comment>
<dbReference type="Gene3D" id="3.30.1340.30">
    <property type="match status" value="3"/>
</dbReference>
<dbReference type="PANTHER" id="PTHR34606:SF4">
    <property type="entry name" value="OUTER MEMBRANE LIPOPROTEIN DOLP"/>
    <property type="match status" value="1"/>
</dbReference>
<reference evidence="3" key="1">
    <citation type="submission" date="2022-12" db="EMBL/GenBank/DDBJ databases">
        <title>New Phytohabitans aurantiacus sp. RD004123 nov., an actinomycete isolated from soil.</title>
        <authorList>
            <person name="Triningsih D.W."/>
            <person name="Harunari E."/>
            <person name="Igarashi Y."/>
        </authorList>
    </citation>
    <scope>NUCLEOTIDE SEQUENCE</scope>
    <source>
        <strain evidence="3">RD004123</strain>
    </source>
</reference>
<dbReference type="EMBL" id="BSDI01000007">
    <property type="protein sequence ID" value="GLH96890.1"/>
    <property type="molecule type" value="Genomic_DNA"/>
</dbReference>
<feature type="domain" description="BON" evidence="2">
    <location>
        <begin position="84"/>
        <end position="152"/>
    </location>
</feature>
<evidence type="ECO:0000313" key="4">
    <source>
        <dbReference type="Proteomes" id="UP001144280"/>
    </source>
</evidence>
<dbReference type="Proteomes" id="UP001144280">
    <property type="component" value="Unassembled WGS sequence"/>
</dbReference>